<keyword evidence="4" id="KW-1185">Reference proteome</keyword>
<sequence>MAKKVITTFLLVLLCTYLKSQDVNQLNAHTQLKRHSAFLNISSDAPSTDKTKNRLDSIVEYNLNELTSEWDKKYLKDEYIYHNSDITEYKLMLWNKLQGDWENKIKEEYDYASPHQMSGSITSLFINNNWVNDTKKEYKYINNNLLDEIIEYTWNSETSIWQEHKKCKYLYTFDEKIDVILFYDYDVENTNWITRKKTTYEYINDKIHYINKWIDKDNQWQLNERYWYLYDNIKWQLYTISYYQWYDGDNDLKLISRKGFSYNTYDEFASESEVSRSVNETQWSAISKQSSEFDDSYSYEELLLPYNPLLFTPFYFHHKTTSSTISTKEINNDPFIPYRHIKFFYRNDDTNTDTSEKDIFTLKVFPNPATDILWVEGYNEMMPIRIELFSLNGQKVLDQKLINNNTVDISRIKTGIYIYKVTQDNQVNTNKILIR</sequence>
<dbReference type="Pfam" id="PF18962">
    <property type="entry name" value="Por_Secre_tail"/>
    <property type="match status" value="1"/>
</dbReference>
<proteinExistence type="predicted"/>
<dbReference type="Gene3D" id="2.40.128.720">
    <property type="match status" value="1"/>
</dbReference>
<dbReference type="InterPro" id="IPR026444">
    <property type="entry name" value="Secre_tail"/>
</dbReference>
<name>A0AAE3SH40_9BACT</name>
<evidence type="ECO:0000313" key="3">
    <source>
        <dbReference type="EMBL" id="MCW3788956.1"/>
    </source>
</evidence>
<evidence type="ECO:0000313" key="4">
    <source>
        <dbReference type="Proteomes" id="UP001209229"/>
    </source>
</evidence>
<evidence type="ECO:0000259" key="2">
    <source>
        <dbReference type="Pfam" id="PF18962"/>
    </source>
</evidence>
<feature type="signal peptide" evidence="1">
    <location>
        <begin position="1"/>
        <end position="20"/>
    </location>
</feature>
<evidence type="ECO:0000256" key="1">
    <source>
        <dbReference type="SAM" id="SignalP"/>
    </source>
</evidence>
<keyword evidence="1" id="KW-0732">Signal</keyword>
<feature type="chain" id="PRO_5042070240" evidence="1">
    <location>
        <begin position="21"/>
        <end position="435"/>
    </location>
</feature>
<dbReference type="RefSeq" id="WP_301192513.1">
    <property type="nucleotide sequence ID" value="NZ_JAPDPJ010000073.1"/>
</dbReference>
<accession>A0AAE3SH40</accession>
<reference evidence="3" key="1">
    <citation type="submission" date="2022-10" db="EMBL/GenBank/DDBJ databases">
        <authorList>
            <person name="Yu W.X."/>
        </authorList>
    </citation>
    <scope>NUCLEOTIDE SEQUENCE</scope>
    <source>
        <strain evidence="3">AAT</strain>
    </source>
</reference>
<feature type="domain" description="Secretion system C-terminal sorting" evidence="2">
    <location>
        <begin position="364"/>
        <end position="434"/>
    </location>
</feature>
<dbReference type="Proteomes" id="UP001209229">
    <property type="component" value="Unassembled WGS sequence"/>
</dbReference>
<dbReference type="EMBL" id="JAPDPJ010000073">
    <property type="protein sequence ID" value="MCW3788956.1"/>
    <property type="molecule type" value="Genomic_DNA"/>
</dbReference>
<gene>
    <name evidence="3" type="ORF">OM075_20990</name>
</gene>
<protein>
    <submittedName>
        <fullName evidence="3">T9SS type A sorting domain-containing protein</fullName>
    </submittedName>
</protein>
<comment type="caution">
    <text evidence="3">The sequence shown here is derived from an EMBL/GenBank/DDBJ whole genome shotgun (WGS) entry which is preliminary data.</text>
</comment>
<dbReference type="NCBIfam" id="TIGR04183">
    <property type="entry name" value="Por_Secre_tail"/>
    <property type="match status" value="1"/>
</dbReference>
<organism evidence="3 4">
    <name type="scientific">Plebeiibacterium sediminum</name>
    <dbReference type="NCBI Taxonomy" id="2992112"/>
    <lineage>
        <taxon>Bacteria</taxon>
        <taxon>Pseudomonadati</taxon>
        <taxon>Bacteroidota</taxon>
        <taxon>Bacteroidia</taxon>
        <taxon>Marinilabiliales</taxon>
        <taxon>Marinilabiliaceae</taxon>
        <taxon>Plebeiibacterium</taxon>
    </lineage>
</organism>
<dbReference type="AlphaFoldDB" id="A0AAE3SH40"/>